<comment type="caution">
    <text evidence="4">Lacks conserved residue(s) required for the propagation of feature annotation.</text>
</comment>
<dbReference type="Pfam" id="PF02545">
    <property type="entry name" value="Maf"/>
    <property type="match status" value="1"/>
</dbReference>
<dbReference type="HAMAP" id="MF_00528">
    <property type="entry name" value="Maf"/>
    <property type="match status" value="1"/>
</dbReference>
<keyword evidence="4" id="KW-0963">Cytoplasm</keyword>
<dbReference type="PATRIC" id="fig|1280949.3.peg.877"/>
<dbReference type="PANTHER" id="PTHR43213:SF5">
    <property type="entry name" value="BIFUNCTIONAL DTTP_UTP PYROPHOSPHATASE_METHYLTRANSFERASE PROTEIN-RELATED"/>
    <property type="match status" value="1"/>
</dbReference>
<dbReference type="Gene3D" id="3.90.950.10">
    <property type="match status" value="1"/>
</dbReference>
<comment type="caution">
    <text evidence="5">The sequence shown here is derived from an EMBL/GenBank/DDBJ whole genome shotgun (WGS) entry which is preliminary data.</text>
</comment>
<dbReference type="RefSeq" id="WP_035569628.1">
    <property type="nucleotide sequence ID" value="NZ_ARYH01000001.1"/>
</dbReference>
<accession>A0A069E8X1</accession>
<comment type="function">
    <text evidence="4">Nucleoside triphosphate pyrophosphatase. May have a dual role in cell division arrest and in preventing the incorporation of modified nucleotides into cellular nucleic acids.</text>
</comment>
<dbReference type="Proteomes" id="UP000027446">
    <property type="component" value="Unassembled WGS sequence"/>
</dbReference>
<name>A0A069E8X1_9PROT</name>
<dbReference type="AlphaFoldDB" id="A0A069E8X1"/>
<evidence type="ECO:0000256" key="2">
    <source>
        <dbReference type="ARBA" id="ARBA00022801"/>
    </source>
</evidence>
<feature type="active site" description="Proton acceptor" evidence="4">
    <location>
        <position position="75"/>
    </location>
</feature>
<dbReference type="GO" id="GO:0009117">
    <property type="term" value="P:nucleotide metabolic process"/>
    <property type="evidence" value="ECO:0007669"/>
    <property type="project" value="UniProtKB-KW"/>
</dbReference>
<comment type="subcellular location">
    <subcellularLocation>
        <location evidence="4">Cytoplasm</location>
    </subcellularLocation>
</comment>
<dbReference type="EMBL" id="ARYH01000001">
    <property type="protein sequence ID" value="KCZ84871.1"/>
    <property type="molecule type" value="Genomic_DNA"/>
</dbReference>
<dbReference type="PIRSF" id="PIRSF006305">
    <property type="entry name" value="Maf"/>
    <property type="match status" value="1"/>
</dbReference>
<dbReference type="STRING" id="1280949.HAD_04290"/>
<evidence type="ECO:0000313" key="6">
    <source>
        <dbReference type="Proteomes" id="UP000027446"/>
    </source>
</evidence>
<gene>
    <name evidence="5" type="ORF">HAD_04290</name>
</gene>
<evidence type="ECO:0000313" key="5">
    <source>
        <dbReference type="EMBL" id="KCZ84871.1"/>
    </source>
</evidence>
<comment type="catalytic activity">
    <reaction evidence="4">
        <text>a ribonucleoside 5'-triphosphate + H2O = a ribonucleoside 5'-phosphate + diphosphate + H(+)</text>
        <dbReference type="Rhea" id="RHEA:23996"/>
        <dbReference type="ChEBI" id="CHEBI:15377"/>
        <dbReference type="ChEBI" id="CHEBI:15378"/>
        <dbReference type="ChEBI" id="CHEBI:33019"/>
        <dbReference type="ChEBI" id="CHEBI:58043"/>
        <dbReference type="ChEBI" id="CHEBI:61557"/>
        <dbReference type="EC" id="3.6.1.9"/>
    </reaction>
</comment>
<dbReference type="PANTHER" id="PTHR43213">
    <property type="entry name" value="BIFUNCTIONAL DTTP/UTP PYROPHOSPHATASE/METHYLTRANSFERASE PROTEIN-RELATED"/>
    <property type="match status" value="1"/>
</dbReference>
<comment type="cofactor">
    <cofactor evidence="1 4">
        <name>a divalent metal cation</name>
        <dbReference type="ChEBI" id="CHEBI:60240"/>
    </cofactor>
</comment>
<dbReference type="CDD" id="cd00555">
    <property type="entry name" value="Maf"/>
    <property type="match status" value="1"/>
</dbReference>
<dbReference type="EC" id="3.6.1.9" evidence="4"/>
<comment type="catalytic activity">
    <reaction evidence="4">
        <text>a 2'-deoxyribonucleoside 5'-triphosphate + H2O = a 2'-deoxyribonucleoside 5'-phosphate + diphosphate + H(+)</text>
        <dbReference type="Rhea" id="RHEA:44644"/>
        <dbReference type="ChEBI" id="CHEBI:15377"/>
        <dbReference type="ChEBI" id="CHEBI:15378"/>
        <dbReference type="ChEBI" id="CHEBI:33019"/>
        <dbReference type="ChEBI" id="CHEBI:61560"/>
        <dbReference type="ChEBI" id="CHEBI:65317"/>
        <dbReference type="EC" id="3.6.1.9"/>
    </reaction>
</comment>
<evidence type="ECO:0000256" key="3">
    <source>
        <dbReference type="ARBA" id="ARBA00023080"/>
    </source>
</evidence>
<dbReference type="InterPro" id="IPR003697">
    <property type="entry name" value="Maf-like"/>
</dbReference>
<dbReference type="SUPFAM" id="SSF52972">
    <property type="entry name" value="ITPase-like"/>
    <property type="match status" value="1"/>
</dbReference>
<dbReference type="GO" id="GO:0047429">
    <property type="term" value="F:nucleoside triphosphate diphosphatase activity"/>
    <property type="evidence" value="ECO:0007669"/>
    <property type="project" value="UniProtKB-EC"/>
</dbReference>
<reference evidence="5 6" key="1">
    <citation type="journal article" date="2014" name="Antonie Van Leeuwenhoek">
        <title>Hyphomonas beringensis sp. nov. and Hyphomonas chukchiensis sp. nov., isolated from surface seawater of the Bering Sea and Chukchi Sea.</title>
        <authorList>
            <person name="Li C."/>
            <person name="Lai Q."/>
            <person name="Li G."/>
            <person name="Dong C."/>
            <person name="Wang J."/>
            <person name="Liao Y."/>
            <person name="Shao Z."/>
        </authorList>
    </citation>
    <scope>NUCLEOTIDE SEQUENCE [LARGE SCALE GENOMIC DNA]</scope>
    <source>
        <strain evidence="5 6">MHS-3</strain>
    </source>
</reference>
<dbReference type="OrthoDB" id="9813962at2"/>
<proteinExistence type="inferred from homology"/>
<keyword evidence="2 4" id="KW-0378">Hydrolase</keyword>
<evidence type="ECO:0000256" key="1">
    <source>
        <dbReference type="ARBA" id="ARBA00001968"/>
    </source>
</evidence>
<keyword evidence="6" id="KW-1185">Reference proteome</keyword>
<dbReference type="InterPro" id="IPR029001">
    <property type="entry name" value="ITPase-like_fam"/>
</dbReference>
<evidence type="ECO:0000256" key="4">
    <source>
        <dbReference type="HAMAP-Rule" id="MF_00528"/>
    </source>
</evidence>
<keyword evidence="3 4" id="KW-0546">Nucleotide metabolism</keyword>
<dbReference type="eggNOG" id="COG0424">
    <property type="taxonomic scope" value="Bacteria"/>
</dbReference>
<sequence length="198" mass="21650">MSLDIVLASGSESRRRLLESAGVEAAAVRPNVDEDAMKAGLRAEGVSVRDQAMRLAELKSAKVSQRQPGLVIGGDQMLALGDEAFDKPKDLDGARDHLRKLSGKAHTLETAIVVCENGQPVWRHLARPRLTMRSLSEEFIEDYVDKVGEPLLSTVGAYQLEGLGAQLFNKIEGDYFSILGLPLLPLLDYLRIRGVLKT</sequence>
<protein>
    <recommendedName>
        <fullName evidence="4">Nucleoside triphosphate pyrophosphatase</fullName>
        <ecNumber evidence="4">3.6.1.9</ecNumber>
    </recommendedName>
    <alternativeName>
        <fullName evidence="4">Nucleotide pyrophosphatase</fullName>
        <shortName evidence="4">Nucleotide PPase</shortName>
    </alternativeName>
</protein>
<dbReference type="GO" id="GO:0005737">
    <property type="term" value="C:cytoplasm"/>
    <property type="evidence" value="ECO:0007669"/>
    <property type="project" value="UniProtKB-SubCell"/>
</dbReference>
<organism evidence="5 6">
    <name type="scientific">Hyphomonas adhaerens MHS-3</name>
    <dbReference type="NCBI Taxonomy" id="1280949"/>
    <lineage>
        <taxon>Bacteria</taxon>
        <taxon>Pseudomonadati</taxon>
        <taxon>Pseudomonadota</taxon>
        <taxon>Alphaproteobacteria</taxon>
        <taxon>Hyphomonadales</taxon>
        <taxon>Hyphomonadaceae</taxon>
        <taxon>Hyphomonas</taxon>
    </lineage>
</organism>
<comment type="similarity">
    <text evidence="4">Belongs to the Maf family.</text>
</comment>